<comment type="caution">
    <text evidence="1">The sequence shown here is derived from an EMBL/GenBank/DDBJ whole genome shotgun (WGS) entry which is preliminary data.</text>
</comment>
<gene>
    <name evidence="1" type="ORF">QBC32DRAFT_323831</name>
</gene>
<evidence type="ECO:0000313" key="1">
    <source>
        <dbReference type="EMBL" id="KAK3953033.1"/>
    </source>
</evidence>
<reference evidence="1" key="2">
    <citation type="submission" date="2023-06" db="EMBL/GenBank/DDBJ databases">
        <authorList>
            <consortium name="Lawrence Berkeley National Laboratory"/>
            <person name="Mondo S.J."/>
            <person name="Hensen N."/>
            <person name="Bonometti L."/>
            <person name="Westerberg I."/>
            <person name="Brannstrom I.O."/>
            <person name="Guillou S."/>
            <person name="Cros-Aarteil S."/>
            <person name="Calhoun S."/>
            <person name="Haridas S."/>
            <person name="Kuo A."/>
            <person name="Pangilinan J."/>
            <person name="Riley R."/>
            <person name="Labutti K."/>
            <person name="Andreopoulos B."/>
            <person name="Lipzen A."/>
            <person name="Chen C."/>
            <person name="Yanf M."/>
            <person name="Daum C."/>
            <person name="Ng V."/>
            <person name="Clum A."/>
            <person name="Steindorff A."/>
            <person name="Ohm R."/>
            <person name="Martin F."/>
            <person name="Silar P."/>
            <person name="Natvig D."/>
            <person name="Lalanne C."/>
            <person name="Gautier V."/>
            <person name="Ament-Velasquez S.L."/>
            <person name="Kruys A."/>
            <person name="Hutchinson M.I."/>
            <person name="Powell A.J."/>
            <person name="Barry K."/>
            <person name="Miller A.N."/>
            <person name="Grigoriev I.V."/>
            <person name="Debuchy R."/>
            <person name="Gladieux P."/>
            <person name="Thoren M.H."/>
            <person name="Johannesson H."/>
        </authorList>
    </citation>
    <scope>NUCLEOTIDE SEQUENCE</scope>
    <source>
        <strain evidence="1">CBS 626.80</strain>
    </source>
</reference>
<organism evidence="1 2">
    <name type="scientific">Pseudoneurospora amorphoporcata</name>
    <dbReference type="NCBI Taxonomy" id="241081"/>
    <lineage>
        <taxon>Eukaryota</taxon>
        <taxon>Fungi</taxon>
        <taxon>Dikarya</taxon>
        <taxon>Ascomycota</taxon>
        <taxon>Pezizomycotina</taxon>
        <taxon>Sordariomycetes</taxon>
        <taxon>Sordariomycetidae</taxon>
        <taxon>Sordariales</taxon>
        <taxon>Sordariaceae</taxon>
        <taxon>Pseudoneurospora</taxon>
    </lineage>
</organism>
<evidence type="ECO:0000313" key="2">
    <source>
        <dbReference type="Proteomes" id="UP001303222"/>
    </source>
</evidence>
<dbReference type="EMBL" id="MU859112">
    <property type="protein sequence ID" value="KAK3953033.1"/>
    <property type="molecule type" value="Genomic_DNA"/>
</dbReference>
<proteinExistence type="predicted"/>
<dbReference type="AlphaFoldDB" id="A0AAN6NZL5"/>
<accession>A0AAN6NZL5</accession>
<protein>
    <submittedName>
        <fullName evidence="1">Uncharacterized protein</fullName>
    </submittedName>
</protein>
<sequence length="61" mass="6713">MMYISKSKALNFRRPALNDTSNLLAILAAANDFEVAPMPLTRRDALELPGDVSSEYPVSDD</sequence>
<keyword evidence="2" id="KW-1185">Reference proteome</keyword>
<dbReference type="Proteomes" id="UP001303222">
    <property type="component" value="Unassembled WGS sequence"/>
</dbReference>
<name>A0AAN6NZL5_9PEZI</name>
<reference evidence="1" key="1">
    <citation type="journal article" date="2023" name="Mol. Phylogenet. Evol.">
        <title>Genome-scale phylogeny and comparative genomics of the fungal order Sordariales.</title>
        <authorList>
            <person name="Hensen N."/>
            <person name="Bonometti L."/>
            <person name="Westerberg I."/>
            <person name="Brannstrom I.O."/>
            <person name="Guillou S."/>
            <person name="Cros-Aarteil S."/>
            <person name="Calhoun S."/>
            <person name="Haridas S."/>
            <person name="Kuo A."/>
            <person name="Mondo S."/>
            <person name="Pangilinan J."/>
            <person name="Riley R."/>
            <person name="LaButti K."/>
            <person name="Andreopoulos B."/>
            <person name="Lipzen A."/>
            <person name="Chen C."/>
            <person name="Yan M."/>
            <person name="Daum C."/>
            <person name="Ng V."/>
            <person name="Clum A."/>
            <person name="Steindorff A."/>
            <person name="Ohm R.A."/>
            <person name="Martin F."/>
            <person name="Silar P."/>
            <person name="Natvig D.O."/>
            <person name="Lalanne C."/>
            <person name="Gautier V."/>
            <person name="Ament-Velasquez S.L."/>
            <person name="Kruys A."/>
            <person name="Hutchinson M.I."/>
            <person name="Powell A.J."/>
            <person name="Barry K."/>
            <person name="Miller A.N."/>
            <person name="Grigoriev I.V."/>
            <person name="Debuchy R."/>
            <person name="Gladieux P."/>
            <person name="Hiltunen Thoren M."/>
            <person name="Johannesson H."/>
        </authorList>
    </citation>
    <scope>NUCLEOTIDE SEQUENCE</scope>
    <source>
        <strain evidence="1">CBS 626.80</strain>
    </source>
</reference>